<protein>
    <recommendedName>
        <fullName evidence="3">Tetratricopeptide repeat protein</fullName>
    </recommendedName>
</protein>
<dbReference type="RefSeq" id="WP_136821629.1">
    <property type="nucleotide sequence ID" value="NZ_BMJX01000004.1"/>
</dbReference>
<gene>
    <name evidence="1" type="ORF">FAZ19_15355</name>
</gene>
<evidence type="ECO:0000313" key="2">
    <source>
        <dbReference type="Proteomes" id="UP000309872"/>
    </source>
</evidence>
<name>A0A4U0GZN4_9SPHI</name>
<reference evidence="1 2" key="1">
    <citation type="submission" date="2019-04" db="EMBL/GenBank/DDBJ databases">
        <title>Sphingobacterium olei sp. nov., isolated from oil-contaminated soil.</title>
        <authorList>
            <person name="Liu B."/>
        </authorList>
    </citation>
    <scope>NUCLEOTIDE SEQUENCE [LARGE SCALE GENOMIC DNA]</scope>
    <source>
        <strain evidence="1 2">Y3L14</strain>
    </source>
</reference>
<sequence length="349" mass="40467">MENLNTAYQPLYVQALKDPLRIEQSTLEELIVKYPYSQPLRFALAKRNHLLSDSSGTQQTAILFAPNVNWLWDFVNRPIGQEEEELRVEEEKYISFTDVDEKENADNEEAQVDFSEIGGDGENDENVEESKVLENLIQGSVSSANFFVFESKNEVINDSALEDAITIKAEEEVNISLYNDELMPYSFRWWLHKTRLEYAETYQPFATPTFPEPHRRPFDPQKIGEAILDQQIKESIFHLQDPEVKLSEATKIKPVPYNPAPKKVDEVIEKFIREDPIIHPPSPEQLNTENKARQSAEDNYTLVTETLANIYADQNLYLKAIEVFKKLILKFPEKKSYFASRIEELEKNI</sequence>
<comment type="caution">
    <text evidence="1">The sequence shown here is derived from an EMBL/GenBank/DDBJ whole genome shotgun (WGS) entry which is preliminary data.</text>
</comment>
<proteinExistence type="predicted"/>
<dbReference type="Proteomes" id="UP000309872">
    <property type="component" value="Unassembled WGS sequence"/>
</dbReference>
<dbReference type="OrthoDB" id="594666at2"/>
<organism evidence="1 2">
    <name type="scientific">Sphingobacterium alkalisoli</name>
    <dbReference type="NCBI Taxonomy" id="1874115"/>
    <lineage>
        <taxon>Bacteria</taxon>
        <taxon>Pseudomonadati</taxon>
        <taxon>Bacteroidota</taxon>
        <taxon>Sphingobacteriia</taxon>
        <taxon>Sphingobacteriales</taxon>
        <taxon>Sphingobacteriaceae</taxon>
        <taxon>Sphingobacterium</taxon>
    </lineage>
</organism>
<keyword evidence="2" id="KW-1185">Reference proteome</keyword>
<evidence type="ECO:0000313" key="1">
    <source>
        <dbReference type="EMBL" id="TJY64568.1"/>
    </source>
</evidence>
<evidence type="ECO:0008006" key="3">
    <source>
        <dbReference type="Google" id="ProtNLM"/>
    </source>
</evidence>
<accession>A0A4U0GZN4</accession>
<dbReference type="AlphaFoldDB" id="A0A4U0GZN4"/>
<dbReference type="EMBL" id="SUKA01000004">
    <property type="protein sequence ID" value="TJY64568.1"/>
    <property type="molecule type" value="Genomic_DNA"/>
</dbReference>